<keyword evidence="9" id="KW-0444">Lipid biosynthesis</keyword>
<dbReference type="EC" id="2.3.1.51" evidence="5 9"/>
<comment type="caution">
    <text evidence="12">The sequence shown here is derived from an EMBL/GenBank/DDBJ whole genome shotgun (WGS) entry which is preliminary data.</text>
</comment>
<dbReference type="InterPro" id="IPR004552">
    <property type="entry name" value="AGP_acyltrans"/>
</dbReference>
<protein>
    <recommendedName>
        <fullName evidence="6 9">1-acyl-sn-glycerol-3-phosphate acyltransferase</fullName>
        <ecNumber evidence="5 9">2.3.1.51</ecNumber>
    </recommendedName>
</protein>
<feature type="transmembrane region" description="Helical" evidence="10">
    <location>
        <begin position="7"/>
        <end position="29"/>
    </location>
</feature>
<name>A0A2W5T4D3_9BACT</name>
<dbReference type="GO" id="GO:0016024">
    <property type="term" value="P:CDP-diacylglycerol biosynthetic process"/>
    <property type="evidence" value="ECO:0007669"/>
    <property type="project" value="UniProtKB-UniPathway"/>
</dbReference>
<sequence>MRNLFCVFVAIVYTTILFPICMLAMLVTLNPSAAMVIVQRWWSPVLLWAGGAKLEVTGLEHLAPGQPYIFASNHQSTLDIPALFVALPDNFRFVAKKVLQYVPITGWYMTAAKFVFIDRSNHRKALKSLEEAGQRIRGGISIVMFAEGTRSEDRRILPFKKGPFALALHAQVPVVPVAIDGSGLVMPKNSWNIKPGPVKVSIGKPIDVKQFGEDRVALIREVRNAVISQHLAIGGLGGDRDDAVAARGVEGSSKSADE</sequence>
<keyword evidence="8 9" id="KW-0012">Acyltransferase</keyword>
<comment type="catalytic activity">
    <reaction evidence="1 9">
        <text>a 1-acyl-sn-glycero-3-phosphate + an acyl-CoA = a 1,2-diacyl-sn-glycero-3-phosphate + CoA</text>
        <dbReference type="Rhea" id="RHEA:19709"/>
        <dbReference type="ChEBI" id="CHEBI:57287"/>
        <dbReference type="ChEBI" id="CHEBI:57970"/>
        <dbReference type="ChEBI" id="CHEBI:58342"/>
        <dbReference type="ChEBI" id="CHEBI:58608"/>
        <dbReference type="EC" id="2.3.1.51"/>
    </reaction>
</comment>
<keyword evidence="9" id="KW-1208">Phospholipid metabolism</keyword>
<comment type="pathway">
    <text evidence="2">Phospholipid metabolism; CDP-diacylglycerol biosynthesis; CDP-diacylglycerol from sn-glycerol 3-phosphate: step 2/3.</text>
</comment>
<dbReference type="Proteomes" id="UP000249061">
    <property type="component" value="Unassembled WGS sequence"/>
</dbReference>
<comment type="similarity">
    <text evidence="4 9">Belongs to the 1-acyl-sn-glycerol-3-phosphate acyltransferase family.</text>
</comment>
<evidence type="ECO:0000256" key="6">
    <source>
        <dbReference type="ARBA" id="ARBA00016139"/>
    </source>
</evidence>
<keyword evidence="10" id="KW-0472">Membrane</keyword>
<keyword evidence="10" id="KW-0812">Transmembrane</keyword>
<evidence type="ECO:0000256" key="8">
    <source>
        <dbReference type="ARBA" id="ARBA00023315"/>
    </source>
</evidence>
<dbReference type="SUPFAM" id="SSF69593">
    <property type="entry name" value="Glycerol-3-phosphate (1)-acyltransferase"/>
    <property type="match status" value="1"/>
</dbReference>
<dbReference type="SMART" id="SM00563">
    <property type="entry name" value="PlsC"/>
    <property type="match status" value="1"/>
</dbReference>
<dbReference type="NCBIfam" id="TIGR00530">
    <property type="entry name" value="AGP_acyltrn"/>
    <property type="match status" value="1"/>
</dbReference>
<comment type="pathway">
    <text evidence="3">Lipid metabolism.</text>
</comment>
<evidence type="ECO:0000256" key="4">
    <source>
        <dbReference type="ARBA" id="ARBA00008655"/>
    </source>
</evidence>
<feature type="domain" description="Phospholipid/glycerol acyltransferase" evidence="11">
    <location>
        <begin position="68"/>
        <end position="182"/>
    </location>
</feature>
<gene>
    <name evidence="12" type="ORF">DI536_21125</name>
</gene>
<evidence type="ECO:0000313" key="12">
    <source>
        <dbReference type="EMBL" id="PZR09922.1"/>
    </source>
</evidence>
<evidence type="ECO:0000259" key="11">
    <source>
        <dbReference type="SMART" id="SM00563"/>
    </source>
</evidence>
<proteinExistence type="inferred from homology"/>
<accession>A0A2W5T4D3</accession>
<dbReference type="GO" id="GO:0006654">
    <property type="term" value="P:phosphatidic acid biosynthetic process"/>
    <property type="evidence" value="ECO:0007669"/>
    <property type="project" value="TreeGrafter"/>
</dbReference>
<evidence type="ECO:0000256" key="5">
    <source>
        <dbReference type="ARBA" id="ARBA00013211"/>
    </source>
</evidence>
<dbReference type="CDD" id="cd07989">
    <property type="entry name" value="LPLAT_AGPAT-like"/>
    <property type="match status" value="1"/>
</dbReference>
<dbReference type="UniPathway" id="UPA00557">
    <property type="reaction ID" value="UER00613"/>
</dbReference>
<reference evidence="12 13" key="1">
    <citation type="submission" date="2017-08" db="EMBL/GenBank/DDBJ databases">
        <title>Infants hospitalized years apart are colonized by the same room-sourced microbial strains.</title>
        <authorList>
            <person name="Brooks B."/>
            <person name="Olm M.R."/>
            <person name="Firek B.A."/>
            <person name="Baker R."/>
            <person name="Thomas B.C."/>
            <person name="Morowitz M.J."/>
            <person name="Banfield J.F."/>
        </authorList>
    </citation>
    <scope>NUCLEOTIDE SEQUENCE [LARGE SCALE GENOMIC DNA]</scope>
    <source>
        <strain evidence="12">S2_003_000_R2_14</strain>
    </source>
</reference>
<comment type="domain">
    <text evidence="9">The HXXXXD motif is essential for acyltransferase activity and may constitute the binding site for the phosphate moiety of the glycerol-3-phosphate.</text>
</comment>
<evidence type="ECO:0000256" key="7">
    <source>
        <dbReference type="ARBA" id="ARBA00022679"/>
    </source>
</evidence>
<keyword evidence="9" id="KW-0443">Lipid metabolism</keyword>
<dbReference type="Pfam" id="PF01553">
    <property type="entry name" value="Acyltransferase"/>
    <property type="match status" value="1"/>
</dbReference>
<evidence type="ECO:0000256" key="9">
    <source>
        <dbReference type="RuleBase" id="RU361267"/>
    </source>
</evidence>
<dbReference type="GO" id="GO:0016020">
    <property type="term" value="C:membrane"/>
    <property type="evidence" value="ECO:0007669"/>
    <property type="project" value="InterPro"/>
</dbReference>
<evidence type="ECO:0000256" key="2">
    <source>
        <dbReference type="ARBA" id="ARBA00004728"/>
    </source>
</evidence>
<evidence type="ECO:0000256" key="1">
    <source>
        <dbReference type="ARBA" id="ARBA00001141"/>
    </source>
</evidence>
<keyword evidence="7 9" id="KW-0808">Transferase</keyword>
<dbReference type="InterPro" id="IPR002123">
    <property type="entry name" value="Plipid/glycerol_acylTrfase"/>
</dbReference>
<dbReference type="AlphaFoldDB" id="A0A2W5T4D3"/>
<dbReference type="PANTHER" id="PTHR10434">
    <property type="entry name" value="1-ACYL-SN-GLYCEROL-3-PHOSPHATE ACYLTRANSFERASE"/>
    <property type="match status" value="1"/>
</dbReference>
<evidence type="ECO:0000256" key="10">
    <source>
        <dbReference type="SAM" id="Phobius"/>
    </source>
</evidence>
<organism evidence="12 13">
    <name type="scientific">Archangium gephyra</name>
    <dbReference type="NCBI Taxonomy" id="48"/>
    <lineage>
        <taxon>Bacteria</taxon>
        <taxon>Pseudomonadati</taxon>
        <taxon>Myxococcota</taxon>
        <taxon>Myxococcia</taxon>
        <taxon>Myxococcales</taxon>
        <taxon>Cystobacterineae</taxon>
        <taxon>Archangiaceae</taxon>
        <taxon>Archangium</taxon>
    </lineage>
</organism>
<keyword evidence="9" id="KW-0594">Phospholipid biosynthesis</keyword>
<keyword evidence="10" id="KW-1133">Transmembrane helix</keyword>
<dbReference type="PANTHER" id="PTHR10434:SF66">
    <property type="entry name" value="PHOSPHOLIPID_GLYCEROL ACYLTRANSFERASE DOMAIN-CONTAINING PROTEIN"/>
    <property type="match status" value="1"/>
</dbReference>
<dbReference type="GO" id="GO:0003841">
    <property type="term" value="F:1-acylglycerol-3-phosphate O-acyltransferase activity"/>
    <property type="evidence" value="ECO:0007669"/>
    <property type="project" value="UniProtKB-UniRule"/>
</dbReference>
<evidence type="ECO:0000313" key="13">
    <source>
        <dbReference type="Proteomes" id="UP000249061"/>
    </source>
</evidence>
<dbReference type="EMBL" id="QFQP01000019">
    <property type="protein sequence ID" value="PZR09922.1"/>
    <property type="molecule type" value="Genomic_DNA"/>
</dbReference>
<evidence type="ECO:0000256" key="3">
    <source>
        <dbReference type="ARBA" id="ARBA00005189"/>
    </source>
</evidence>